<comment type="caution">
    <text evidence="1">The sequence shown here is derived from an EMBL/GenBank/DDBJ whole genome shotgun (WGS) entry which is preliminary data.</text>
</comment>
<evidence type="ECO:0000313" key="1">
    <source>
        <dbReference type="EMBL" id="CAG7717787.1"/>
    </source>
</evidence>
<evidence type="ECO:0000313" key="2">
    <source>
        <dbReference type="Proteomes" id="UP000708208"/>
    </source>
</evidence>
<sequence length="45" mass="5017">VLAKVFCKDDLSEFTIVITLLLAVNYLHENVLVRVYPGGILGLTR</sequence>
<organism evidence="1 2">
    <name type="scientific">Allacma fusca</name>
    <dbReference type="NCBI Taxonomy" id="39272"/>
    <lineage>
        <taxon>Eukaryota</taxon>
        <taxon>Metazoa</taxon>
        <taxon>Ecdysozoa</taxon>
        <taxon>Arthropoda</taxon>
        <taxon>Hexapoda</taxon>
        <taxon>Collembola</taxon>
        <taxon>Symphypleona</taxon>
        <taxon>Sminthuridae</taxon>
        <taxon>Allacma</taxon>
    </lineage>
</organism>
<keyword evidence="2" id="KW-1185">Reference proteome</keyword>
<protein>
    <submittedName>
        <fullName evidence="1">Uncharacterized protein</fullName>
    </submittedName>
</protein>
<proteinExistence type="predicted"/>
<feature type="non-terminal residue" evidence="1">
    <location>
        <position position="1"/>
    </location>
</feature>
<name>A0A8J2JFE4_9HEXA</name>
<gene>
    <name evidence="1" type="ORF">AFUS01_LOCUS7225</name>
</gene>
<reference evidence="1" key="1">
    <citation type="submission" date="2021-06" db="EMBL/GenBank/DDBJ databases">
        <authorList>
            <person name="Hodson N. C."/>
            <person name="Mongue J. A."/>
            <person name="Jaron S. K."/>
        </authorList>
    </citation>
    <scope>NUCLEOTIDE SEQUENCE</scope>
</reference>
<accession>A0A8J2JFE4</accession>
<dbReference type="Proteomes" id="UP000708208">
    <property type="component" value="Unassembled WGS sequence"/>
</dbReference>
<dbReference type="AlphaFoldDB" id="A0A8J2JFE4"/>
<dbReference type="EMBL" id="CAJVCH010048631">
    <property type="protein sequence ID" value="CAG7717787.1"/>
    <property type="molecule type" value="Genomic_DNA"/>
</dbReference>